<protein>
    <submittedName>
        <fullName evidence="1">Uncharacterized protein</fullName>
    </submittedName>
</protein>
<evidence type="ECO:0000313" key="1">
    <source>
        <dbReference type="EMBL" id="KAA6351346.1"/>
    </source>
</evidence>
<organism evidence="1">
    <name type="scientific">termite gut metagenome</name>
    <dbReference type="NCBI Taxonomy" id="433724"/>
    <lineage>
        <taxon>unclassified sequences</taxon>
        <taxon>metagenomes</taxon>
        <taxon>organismal metagenomes</taxon>
    </lineage>
</organism>
<proteinExistence type="predicted"/>
<comment type="caution">
    <text evidence="1">The sequence shown here is derived from an EMBL/GenBank/DDBJ whole genome shotgun (WGS) entry which is preliminary data.</text>
</comment>
<gene>
    <name evidence="1" type="ORF">EZS27_001309</name>
</gene>
<reference evidence="1" key="1">
    <citation type="submission" date="2019-03" db="EMBL/GenBank/DDBJ databases">
        <title>Single cell metagenomics reveals metabolic interactions within the superorganism composed of flagellate Streblomastix strix and complex community of Bacteroidetes bacteria on its surface.</title>
        <authorList>
            <person name="Treitli S.C."/>
            <person name="Kolisko M."/>
            <person name="Husnik F."/>
            <person name="Keeling P."/>
            <person name="Hampl V."/>
        </authorList>
    </citation>
    <scope>NUCLEOTIDE SEQUENCE</scope>
    <source>
        <strain evidence="1">STM</strain>
    </source>
</reference>
<dbReference type="EMBL" id="SNRY01000015">
    <property type="protein sequence ID" value="KAA6351346.1"/>
    <property type="molecule type" value="Genomic_DNA"/>
</dbReference>
<dbReference type="AlphaFoldDB" id="A0A5J4SYL2"/>
<name>A0A5J4SYL2_9ZZZZ</name>
<sequence length="58" mass="7129">MYLILTIKLHSILESTCSKNIKYFCRLQRNALTLQTTYIFNKWVNKFNFYKKVNKRCF</sequence>
<accession>A0A5J4SYL2</accession>